<organism evidence="8 9">
    <name type="scientific">Catalinimonas alkaloidigena</name>
    <dbReference type="NCBI Taxonomy" id="1075417"/>
    <lineage>
        <taxon>Bacteria</taxon>
        <taxon>Pseudomonadati</taxon>
        <taxon>Bacteroidota</taxon>
        <taxon>Cytophagia</taxon>
        <taxon>Cytophagales</taxon>
        <taxon>Catalimonadaceae</taxon>
        <taxon>Catalinimonas</taxon>
    </lineage>
</organism>
<feature type="transmembrane region" description="Helical" evidence="7">
    <location>
        <begin position="98"/>
        <end position="117"/>
    </location>
</feature>
<dbReference type="Pfam" id="PF01790">
    <property type="entry name" value="LGT"/>
    <property type="match status" value="1"/>
</dbReference>
<evidence type="ECO:0000256" key="5">
    <source>
        <dbReference type="ARBA" id="ARBA00022989"/>
    </source>
</evidence>
<keyword evidence="5 7" id="KW-1133">Transmembrane helix</keyword>
<feature type="transmembrane region" description="Helical" evidence="7">
    <location>
        <begin position="25"/>
        <end position="45"/>
    </location>
</feature>
<evidence type="ECO:0000256" key="1">
    <source>
        <dbReference type="ARBA" id="ARBA00007150"/>
    </source>
</evidence>
<dbReference type="RefSeq" id="WP_089681507.1">
    <property type="nucleotide sequence ID" value="NZ_FNFO01000003.1"/>
</dbReference>
<feature type="transmembrane region" description="Helical" evidence="7">
    <location>
        <begin position="332"/>
        <end position="351"/>
    </location>
</feature>
<gene>
    <name evidence="7" type="primary">lgt</name>
    <name evidence="8" type="ORF">SAMN05421823_103514</name>
</gene>
<evidence type="ECO:0000256" key="2">
    <source>
        <dbReference type="ARBA" id="ARBA00022475"/>
    </source>
</evidence>
<dbReference type="AlphaFoldDB" id="A0A1G9EL82"/>
<comment type="catalytic activity">
    <reaction evidence="7">
        <text>L-cysteinyl-[prolipoprotein] + a 1,2-diacyl-sn-glycero-3-phospho-(1'-sn-glycerol) = an S-1,2-diacyl-sn-glyceryl-L-cysteinyl-[prolipoprotein] + sn-glycerol 1-phosphate + H(+)</text>
        <dbReference type="Rhea" id="RHEA:56712"/>
        <dbReference type="Rhea" id="RHEA-COMP:14679"/>
        <dbReference type="Rhea" id="RHEA-COMP:14680"/>
        <dbReference type="ChEBI" id="CHEBI:15378"/>
        <dbReference type="ChEBI" id="CHEBI:29950"/>
        <dbReference type="ChEBI" id="CHEBI:57685"/>
        <dbReference type="ChEBI" id="CHEBI:64716"/>
        <dbReference type="ChEBI" id="CHEBI:140658"/>
        <dbReference type="EC" id="2.5.1.145"/>
    </reaction>
</comment>
<dbReference type="PANTHER" id="PTHR30589">
    <property type="entry name" value="PROLIPOPROTEIN DIACYLGLYCERYL TRANSFERASE"/>
    <property type="match status" value="1"/>
</dbReference>
<evidence type="ECO:0000313" key="8">
    <source>
        <dbReference type="EMBL" id="SDK76957.1"/>
    </source>
</evidence>
<comment type="subcellular location">
    <subcellularLocation>
        <location evidence="7">Cell membrane</location>
        <topology evidence="7">Multi-pass membrane protein</topology>
    </subcellularLocation>
</comment>
<dbReference type="STRING" id="1075417.SAMN05421823_103514"/>
<comment type="pathway">
    <text evidence="7">Protein modification; lipoprotein biosynthesis (diacylglyceryl transfer).</text>
</comment>
<dbReference type="UniPathway" id="UPA00664"/>
<dbReference type="InterPro" id="IPR001640">
    <property type="entry name" value="Lgt"/>
</dbReference>
<dbReference type="GO" id="GO:0042158">
    <property type="term" value="P:lipoprotein biosynthetic process"/>
    <property type="evidence" value="ECO:0007669"/>
    <property type="project" value="UniProtKB-UniRule"/>
</dbReference>
<dbReference type="GO" id="GO:0008961">
    <property type="term" value="F:phosphatidylglycerol-prolipoprotein diacylglyceryl transferase activity"/>
    <property type="evidence" value="ECO:0007669"/>
    <property type="project" value="UniProtKB-UniRule"/>
</dbReference>
<evidence type="ECO:0000256" key="4">
    <source>
        <dbReference type="ARBA" id="ARBA00022692"/>
    </source>
</evidence>
<name>A0A1G9EL82_9BACT</name>
<reference evidence="8 9" key="1">
    <citation type="submission" date="2016-10" db="EMBL/GenBank/DDBJ databases">
        <authorList>
            <person name="de Groot N.N."/>
        </authorList>
    </citation>
    <scope>NUCLEOTIDE SEQUENCE [LARGE SCALE GENOMIC DNA]</scope>
    <source>
        <strain evidence="8 9">DSM 25186</strain>
    </source>
</reference>
<evidence type="ECO:0000313" key="9">
    <source>
        <dbReference type="Proteomes" id="UP000198510"/>
    </source>
</evidence>
<keyword evidence="4 7" id="KW-0812">Transmembrane</keyword>
<feature type="transmembrane region" description="Helical" evidence="7">
    <location>
        <begin position="299"/>
        <end position="317"/>
    </location>
</feature>
<keyword evidence="9" id="KW-1185">Reference proteome</keyword>
<evidence type="ECO:0000256" key="7">
    <source>
        <dbReference type="HAMAP-Rule" id="MF_01147"/>
    </source>
</evidence>
<keyword evidence="3 7" id="KW-0808">Transferase</keyword>
<dbReference type="Proteomes" id="UP000198510">
    <property type="component" value="Unassembled WGS sequence"/>
</dbReference>
<dbReference type="PANTHER" id="PTHR30589:SF0">
    <property type="entry name" value="PHOSPHATIDYLGLYCEROL--PROLIPOPROTEIN DIACYLGLYCERYL TRANSFERASE"/>
    <property type="match status" value="1"/>
</dbReference>
<dbReference type="EC" id="2.5.1.145" evidence="7"/>
<feature type="binding site" evidence="7">
    <location>
        <position position="145"/>
    </location>
    <ligand>
        <name>a 1,2-diacyl-sn-glycero-3-phospho-(1'-sn-glycerol)</name>
        <dbReference type="ChEBI" id="CHEBI:64716"/>
    </ligand>
</feature>
<comment type="similarity">
    <text evidence="1 7">Belongs to the Lgt family.</text>
</comment>
<dbReference type="HAMAP" id="MF_01147">
    <property type="entry name" value="Lgt"/>
    <property type="match status" value="1"/>
</dbReference>
<evidence type="ECO:0000256" key="3">
    <source>
        <dbReference type="ARBA" id="ARBA00022679"/>
    </source>
</evidence>
<dbReference type="PROSITE" id="PS01311">
    <property type="entry name" value="LGT"/>
    <property type="match status" value="1"/>
</dbReference>
<feature type="transmembrane region" description="Helical" evidence="7">
    <location>
        <begin position="270"/>
        <end position="287"/>
    </location>
</feature>
<feature type="transmembrane region" description="Helical" evidence="7">
    <location>
        <begin position="129"/>
        <end position="147"/>
    </location>
</feature>
<keyword evidence="6 7" id="KW-0472">Membrane</keyword>
<dbReference type="GO" id="GO:0005886">
    <property type="term" value="C:plasma membrane"/>
    <property type="evidence" value="ECO:0007669"/>
    <property type="project" value="UniProtKB-SubCell"/>
</dbReference>
<feature type="transmembrane region" description="Helical" evidence="7">
    <location>
        <begin position="57"/>
        <end position="78"/>
    </location>
</feature>
<keyword evidence="8" id="KW-0449">Lipoprotein</keyword>
<dbReference type="OrthoDB" id="871140at2"/>
<sequence>MLSYIVWDINPEIFTIPGINFPLRYYSLFFALGFIISQQIMFYFFRKDGRPQKDVDTLTIYMVVATVIGARLGHVIFYEPEIFVEDPIGVIRFWNGGLSGLASHGGAFGILFALWLYARKRPNQSYFWILDRIVIVVALTGCLIRLGNFMNSEIVGKPTNSQYGVVFARLAEEWIMARNDAILDVEAEKGGTVGETPVTLDITVRRNYRNDMEIDRLLQAAVQPVLTSSRVIEDVYLPPGQEPKFDIWRDPSGVEVKLQAAGIARHPSQLYESSFYLALFLVLFFLWKRYRTTWAEGKIFGIFLIALFGFRFLVEFVKADQVAFEADIPLNMGQWLSIPLVLAGIFVLIYVSRKHKETHANVSEN</sequence>
<protein>
    <recommendedName>
        <fullName evidence="7">Phosphatidylglycerol--prolipoprotein diacylglyceryl transferase</fullName>
        <ecNumber evidence="7">2.5.1.145</ecNumber>
    </recommendedName>
</protein>
<proteinExistence type="inferred from homology"/>
<evidence type="ECO:0000256" key="6">
    <source>
        <dbReference type="ARBA" id="ARBA00023136"/>
    </source>
</evidence>
<dbReference type="EMBL" id="FNFO01000003">
    <property type="protein sequence ID" value="SDK76957.1"/>
    <property type="molecule type" value="Genomic_DNA"/>
</dbReference>
<accession>A0A1G9EL82</accession>
<keyword evidence="2 7" id="KW-1003">Cell membrane</keyword>
<comment type="function">
    <text evidence="7">Catalyzes the transfer of the diacylglyceryl group from phosphatidylglycerol to the sulfhydryl group of the N-terminal cysteine of a prolipoprotein, the first step in the formation of mature lipoproteins.</text>
</comment>